<sequence>MAAGEHVEGVDVVVLALRHLGHLRHLRHVPQPRLPLAYPRTVADLTDPCPNCGTLMRWETSHERCDGCGYIRPCCEGAPCH</sequence>
<proteinExistence type="predicted"/>
<name>A0ABP6VQJ8_9ACTN</name>
<comment type="caution">
    <text evidence="1">The sequence shown here is derived from an EMBL/GenBank/DDBJ whole genome shotgun (WGS) entry which is preliminary data.</text>
</comment>
<evidence type="ECO:0000313" key="1">
    <source>
        <dbReference type="EMBL" id="GAA3538185.1"/>
    </source>
</evidence>
<reference evidence="2" key="1">
    <citation type="journal article" date="2019" name="Int. J. Syst. Evol. Microbiol.">
        <title>The Global Catalogue of Microorganisms (GCM) 10K type strain sequencing project: providing services to taxonomists for standard genome sequencing and annotation.</title>
        <authorList>
            <consortium name="The Broad Institute Genomics Platform"/>
            <consortium name="The Broad Institute Genome Sequencing Center for Infectious Disease"/>
            <person name="Wu L."/>
            <person name="Ma J."/>
        </authorList>
    </citation>
    <scope>NUCLEOTIDE SEQUENCE [LARGE SCALE GENOMIC DNA]</scope>
    <source>
        <strain evidence="2">JCM 17460</strain>
    </source>
</reference>
<evidence type="ECO:0000313" key="2">
    <source>
        <dbReference type="Proteomes" id="UP001500301"/>
    </source>
</evidence>
<dbReference type="EMBL" id="BAABBB010000013">
    <property type="protein sequence ID" value="GAA3538185.1"/>
    <property type="molecule type" value="Genomic_DNA"/>
</dbReference>
<keyword evidence="2" id="KW-1185">Reference proteome</keyword>
<accession>A0ABP6VQJ8</accession>
<gene>
    <name evidence="1" type="ORF">GCM10022263_27230</name>
</gene>
<dbReference type="Proteomes" id="UP001500301">
    <property type="component" value="Unassembled WGS sequence"/>
</dbReference>
<protein>
    <submittedName>
        <fullName evidence="1">Uncharacterized protein</fullName>
    </submittedName>
</protein>
<organism evidence="1 2">
    <name type="scientific">Nocardioides daeguensis</name>
    <dbReference type="NCBI Taxonomy" id="908359"/>
    <lineage>
        <taxon>Bacteria</taxon>
        <taxon>Bacillati</taxon>
        <taxon>Actinomycetota</taxon>
        <taxon>Actinomycetes</taxon>
        <taxon>Propionibacteriales</taxon>
        <taxon>Nocardioidaceae</taxon>
        <taxon>Nocardioides</taxon>
    </lineage>
</organism>